<gene>
    <name evidence="1" type="ORF">BAZO_06069</name>
</gene>
<name>K6CAC5_SCHAZ</name>
<keyword evidence="2" id="KW-1185">Reference proteome</keyword>
<dbReference type="PATRIC" id="fig|1131731.3.peg.1264"/>
<organism evidence="1 2">
    <name type="scientific">Schinkia azotoformans LMG 9581</name>
    <dbReference type="NCBI Taxonomy" id="1131731"/>
    <lineage>
        <taxon>Bacteria</taxon>
        <taxon>Bacillati</taxon>
        <taxon>Bacillota</taxon>
        <taxon>Bacilli</taxon>
        <taxon>Bacillales</taxon>
        <taxon>Bacillaceae</taxon>
        <taxon>Calidifontibacillus/Schinkia group</taxon>
        <taxon>Schinkia</taxon>
    </lineage>
</organism>
<dbReference type="AlphaFoldDB" id="K6CAC5"/>
<protein>
    <submittedName>
        <fullName evidence="1">Uncharacterized protein</fullName>
    </submittedName>
</protein>
<reference evidence="1 2" key="1">
    <citation type="journal article" date="2012" name="Front. Microbiol.">
        <title>Redundancy and modularity in membrane-associated dissimilatory nitrate reduction in Bacillus.</title>
        <authorList>
            <person name="Heylen K."/>
            <person name="Keltjens J."/>
        </authorList>
    </citation>
    <scope>NUCLEOTIDE SEQUENCE [LARGE SCALE GENOMIC DNA]</scope>
    <source>
        <strain evidence="1 2">LMG 9581</strain>
    </source>
</reference>
<evidence type="ECO:0000313" key="2">
    <source>
        <dbReference type="Proteomes" id="UP000006315"/>
    </source>
</evidence>
<dbReference type="Proteomes" id="UP000006315">
    <property type="component" value="Unassembled WGS sequence"/>
</dbReference>
<evidence type="ECO:0000313" key="1">
    <source>
        <dbReference type="EMBL" id="EKN68060.1"/>
    </source>
</evidence>
<accession>K6CAC5</accession>
<proteinExistence type="predicted"/>
<dbReference type="EMBL" id="AJLR01000042">
    <property type="protein sequence ID" value="EKN68060.1"/>
    <property type="molecule type" value="Genomic_DNA"/>
</dbReference>
<sequence length="90" mass="10731">MSVQKRKIPVLKGEDAKRFLERKAKVDEKIKNTSETFKKLSLKDVFKDNRDKIIELAESNTVRNEDGLTVLTDEERKQSMDYRKRSWERD</sequence>
<comment type="caution">
    <text evidence="1">The sequence shown here is derived from an EMBL/GenBank/DDBJ whole genome shotgun (WGS) entry which is preliminary data.</text>
</comment>
<dbReference type="STRING" id="1131731.BAZO_06069"/>
<dbReference type="RefSeq" id="WP_003330431.1">
    <property type="nucleotide sequence ID" value="NZ_AJLR01000042.1"/>
</dbReference>